<comment type="similarity">
    <text evidence="2">Belongs to the TerC family.</text>
</comment>
<keyword evidence="5 6" id="KW-0472">Membrane</keyword>
<feature type="transmembrane region" description="Helical" evidence="6">
    <location>
        <begin position="48"/>
        <end position="71"/>
    </location>
</feature>
<accession>F2ICQ7</accession>
<dbReference type="eggNOG" id="COG0861">
    <property type="taxonomic scope" value="Bacteria"/>
</dbReference>
<protein>
    <submittedName>
        <fullName evidence="7">Integral membrane protein TerC</fullName>
    </submittedName>
</protein>
<dbReference type="STRING" id="755732.Fluta_0275"/>
<keyword evidence="4 6" id="KW-1133">Transmembrane helix</keyword>
<evidence type="ECO:0000256" key="4">
    <source>
        <dbReference type="ARBA" id="ARBA00022989"/>
    </source>
</evidence>
<dbReference type="HOGENOM" id="CLU_064910_0_0_10"/>
<dbReference type="RefSeq" id="WP_013685058.1">
    <property type="nucleotide sequence ID" value="NC_015321.1"/>
</dbReference>
<comment type="subcellular location">
    <subcellularLocation>
        <location evidence="1">Membrane</location>
        <topology evidence="1">Multi-pass membrane protein</topology>
    </subcellularLocation>
</comment>
<proteinExistence type="inferred from homology"/>
<feature type="transmembrane region" description="Helical" evidence="6">
    <location>
        <begin position="223"/>
        <end position="240"/>
    </location>
</feature>
<reference evidence="7 8" key="1">
    <citation type="journal article" date="2011" name="Stand. Genomic Sci.">
        <title>Complete genome sequence of the gliding freshwater bacterium Fluviicola taffensis type strain (RW262).</title>
        <authorList>
            <person name="Woyke T."/>
            <person name="Chertkov O."/>
            <person name="Lapidus A."/>
            <person name="Nolan M."/>
            <person name="Lucas S."/>
            <person name="Del Rio T.G."/>
            <person name="Tice H."/>
            <person name="Cheng J.F."/>
            <person name="Tapia R."/>
            <person name="Han C."/>
            <person name="Goodwin L."/>
            <person name="Pitluck S."/>
            <person name="Liolios K."/>
            <person name="Pagani I."/>
            <person name="Ivanova N."/>
            <person name="Huntemann M."/>
            <person name="Mavromatis K."/>
            <person name="Mikhailova N."/>
            <person name="Pati A."/>
            <person name="Chen A."/>
            <person name="Palaniappan K."/>
            <person name="Land M."/>
            <person name="Hauser L."/>
            <person name="Brambilla E.M."/>
            <person name="Rohde M."/>
            <person name="Mwirichia R."/>
            <person name="Sikorski J."/>
            <person name="Tindall B.J."/>
            <person name="Goker M."/>
            <person name="Bristow J."/>
            <person name="Eisen J.A."/>
            <person name="Markowitz V."/>
            <person name="Hugenholtz P."/>
            <person name="Klenk H.P."/>
            <person name="Kyrpides N.C."/>
        </authorList>
    </citation>
    <scope>NUCLEOTIDE SEQUENCE [LARGE SCALE GENOMIC DNA]</scope>
    <source>
        <strain evidence="8">DSM 16823 / RW262 / RW262</strain>
    </source>
</reference>
<keyword evidence="8" id="KW-1185">Reference proteome</keyword>
<organism evidence="7 8">
    <name type="scientific">Fluviicola taffensis (strain DSM 16823 / NCIMB 13979 / RW262)</name>
    <dbReference type="NCBI Taxonomy" id="755732"/>
    <lineage>
        <taxon>Bacteria</taxon>
        <taxon>Pseudomonadati</taxon>
        <taxon>Bacteroidota</taxon>
        <taxon>Flavobacteriia</taxon>
        <taxon>Flavobacteriales</taxon>
        <taxon>Crocinitomicaceae</taxon>
        <taxon>Fluviicola</taxon>
    </lineage>
</organism>
<dbReference type="AlphaFoldDB" id="F2ICQ7"/>
<feature type="transmembrane region" description="Helical" evidence="6">
    <location>
        <begin position="86"/>
        <end position="106"/>
    </location>
</feature>
<evidence type="ECO:0000313" key="7">
    <source>
        <dbReference type="EMBL" id="AEA42284.1"/>
    </source>
</evidence>
<evidence type="ECO:0000313" key="8">
    <source>
        <dbReference type="Proteomes" id="UP000007463"/>
    </source>
</evidence>
<evidence type="ECO:0000256" key="1">
    <source>
        <dbReference type="ARBA" id="ARBA00004141"/>
    </source>
</evidence>
<dbReference type="EMBL" id="CP002542">
    <property type="protein sequence ID" value="AEA42284.1"/>
    <property type="molecule type" value="Genomic_DNA"/>
</dbReference>
<dbReference type="PANTHER" id="PTHR30238">
    <property type="entry name" value="MEMBRANE BOUND PREDICTED REDOX MODULATOR"/>
    <property type="match status" value="1"/>
</dbReference>
<keyword evidence="3 6" id="KW-0812">Transmembrane</keyword>
<gene>
    <name evidence="7" type="ordered locus">Fluta_0275</name>
</gene>
<sequence length="251" mass="28128">MDFNILTTGIGIFYLVVLTLLEIVLGIDNIIFISIITDSLVKQDQRKARILGLSLALIIRLLMLSIVSYIMTLDKTPLFTVFDIKFTAHSLVLLIGGLFLIYKSVGEMHSSVKGEHSEGKTKKKVRLSAVVMQIVMIDFIFSFDSVISAIGMTNDIRHETHGNPFIIIVLAVIISMIVMLIFAKPIADFISARPTIKMIALGFLVTIGVLLIAESFGQHIPKGYIYFAMVYALFVEFLNIRMRKNKNEPEQ</sequence>
<dbReference type="PANTHER" id="PTHR30238:SF4">
    <property type="entry name" value="SLL1022 PROTEIN"/>
    <property type="match status" value="1"/>
</dbReference>
<feature type="transmembrane region" description="Helical" evidence="6">
    <location>
        <begin position="12"/>
        <end position="36"/>
    </location>
</feature>
<feature type="transmembrane region" description="Helical" evidence="6">
    <location>
        <begin position="195"/>
        <end position="217"/>
    </location>
</feature>
<dbReference type="KEGG" id="fte:Fluta_0275"/>
<dbReference type="Pfam" id="PF03741">
    <property type="entry name" value="TerC"/>
    <property type="match status" value="1"/>
</dbReference>
<dbReference type="GO" id="GO:0016020">
    <property type="term" value="C:membrane"/>
    <property type="evidence" value="ECO:0007669"/>
    <property type="project" value="UniProtKB-SubCell"/>
</dbReference>
<evidence type="ECO:0000256" key="2">
    <source>
        <dbReference type="ARBA" id="ARBA00007511"/>
    </source>
</evidence>
<dbReference type="Proteomes" id="UP000007463">
    <property type="component" value="Chromosome"/>
</dbReference>
<evidence type="ECO:0000256" key="5">
    <source>
        <dbReference type="ARBA" id="ARBA00023136"/>
    </source>
</evidence>
<name>F2ICQ7_FLUTR</name>
<reference evidence="8" key="2">
    <citation type="submission" date="2011-02" db="EMBL/GenBank/DDBJ databases">
        <title>The complete genome of Fluviicola taffensis DSM 16823.</title>
        <authorList>
            <consortium name="US DOE Joint Genome Institute (JGI-PGF)"/>
            <person name="Lucas S."/>
            <person name="Copeland A."/>
            <person name="Lapidus A."/>
            <person name="Bruce D."/>
            <person name="Goodwin L."/>
            <person name="Pitluck S."/>
            <person name="Kyrpides N."/>
            <person name="Mavromatis K."/>
            <person name="Ivanova N."/>
            <person name="Mikhailova N."/>
            <person name="Pagani I."/>
            <person name="Chertkov O."/>
            <person name="Detter J.C."/>
            <person name="Han C."/>
            <person name="Tapia R."/>
            <person name="Land M."/>
            <person name="Hauser L."/>
            <person name="Markowitz V."/>
            <person name="Cheng J.-F."/>
            <person name="Hugenholtz P."/>
            <person name="Woyke T."/>
            <person name="Wu D."/>
            <person name="Tindall B."/>
            <person name="Pomrenke H.G."/>
            <person name="Brambilla E."/>
            <person name="Klenk H.-P."/>
            <person name="Eisen J.A."/>
        </authorList>
    </citation>
    <scope>NUCLEOTIDE SEQUENCE [LARGE SCALE GENOMIC DNA]</scope>
    <source>
        <strain evidence="8">DSM 16823 / RW262 / RW262</strain>
    </source>
</reference>
<evidence type="ECO:0000256" key="3">
    <source>
        <dbReference type="ARBA" id="ARBA00022692"/>
    </source>
</evidence>
<feature type="transmembrane region" description="Helical" evidence="6">
    <location>
        <begin position="164"/>
        <end position="183"/>
    </location>
</feature>
<evidence type="ECO:0000256" key="6">
    <source>
        <dbReference type="SAM" id="Phobius"/>
    </source>
</evidence>
<feature type="transmembrane region" description="Helical" evidence="6">
    <location>
        <begin position="127"/>
        <end position="152"/>
    </location>
</feature>
<dbReference type="InterPro" id="IPR005496">
    <property type="entry name" value="Integral_membrane_TerC"/>
</dbReference>